<feature type="transmembrane region" description="Helical" evidence="1">
    <location>
        <begin position="135"/>
        <end position="153"/>
    </location>
</feature>
<keyword evidence="1" id="KW-0812">Transmembrane</keyword>
<dbReference type="OrthoDB" id="6161593at2759"/>
<protein>
    <submittedName>
        <fullName evidence="2">Uncharacterized protein</fullName>
    </submittedName>
</protein>
<dbReference type="Proteomes" id="UP000683360">
    <property type="component" value="Unassembled WGS sequence"/>
</dbReference>
<keyword evidence="3" id="KW-1185">Reference proteome</keyword>
<keyword evidence="1" id="KW-1133">Transmembrane helix</keyword>
<dbReference type="AlphaFoldDB" id="A0A8S3UTD0"/>
<name>A0A8S3UTD0_MYTED</name>
<comment type="caution">
    <text evidence="2">The sequence shown here is derived from an EMBL/GenBank/DDBJ whole genome shotgun (WGS) entry which is preliminary data.</text>
</comment>
<sequence>MFQTLKFIIIKILHLQKDQQDHLSLKKMAKVAKKEGIIFQDLAEPLLDGQIDIENNWPNLNGTLGLIGTSLASITFIYCIWSFFKIRTLTTTILILERTINAHSASIPSFIFKPETTTTSSIISHMFDQEFNMNHILLIIIGILIIFIGLILFKRRKSKSHFTYLMMEITTGTSCLQVPLIKMPLCPAYWEISMPPSVESLEVVGTFQPTLLIKWDEFLIKNKINEKSLTVPKMIRLPLFQSLQLKQILKQPYCVYILLVHQNLFKVLNHE</sequence>
<reference evidence="2" key="1">
    <citation type="submission" date="2021-03" db="EMBL/GenBank/DDBJ databases">
        <authorList>
            <person name="Bekaert M."/>
        </authorList>
    </citation>
    <scope>NUCLEOTIDE SEQUENCE</scope>
</reference>
<feature type="transmembrane region" description="Helical" evidence="1">
    <location>
        <begin position="64"/>
        <end position="84"/>
    </location>
</feature>
<dbReference type="EMBL" id="CAJPWZ010002732">
    <property type="protein sequence ID" value="CAG2244360.1"/>
    <property type="molecule type" value="Genomic_DNA"/>
</dbReference>
<gene>
    <name evidence="2" type="ORF">MEDL_56414</name>
</gene>
<accession>A0A8S3UTD0</accession>
<evidence type="ECO:0000313" key="2">
    <source>
        <dbReference type="EMBL" id="CAG2244360.1"/>
    </source>
</evidence>
<evidence type="ECO:0000313" key="3">
    <source>
        <dbReference type="Proteomes" id="UP000683360"/>
    </source>
</evidence>
<keyword evidence="1" id="KW-0472">Membrane</keyword>
<organism evidence="2 3">
    <name type="scientific">Mytilus edulis</name>
    <name type="common">Blue mussel</name>
    <dbReference type="NCBI Taxonomy" id="6550"/>
    <lineage>
        <taxon>Eukaryota</taxon>
        <taxon>Metazoa</taxon>
        <taxon>Spiralia</taxon>
        <taxon>Lophotrochozoa</taxon>
        <taxon>Mollusca</taxon>
        <taxon>Bivalvia</taxon>
        <taxon>Autobranchia</taxon>
        <taxon>Pteriomorphia</taxon>
        <taxon>Mytilida</taxon>
        <taxon>Mytiloidea</taxon>
        <taxon>Mytilidae</taxon>
        <taxon>Mytilinae</taxon>
        <taxon>Mytilus</taxon>
    </lineage>
</organism>
<proteinExistence type="predicted"/>
<evidence type="ECO:0000256" key="1">
    <source>
        <dbReference type="SAM" id="Phobius"/>
    </source>
</evidence>